<dbReference type="EMBL" id="CM034415">
    <property type="protein sequence ID" value="KAJ0170010.1"/>
    <property type="molecule type" value="Genomic_DNA"/>
</dbReference>
<evidence type="ECO:0000313" key="2">
    <source>
        <dbReference type="Proteomes" id="UP000824533"/>
    </source>
</evidence>
<evidence type="ECO:0000313" key="1">
    <source>
        <dbReference type="EMBL" id="KAJ0170010.1"/>
    </source>
</evidence>
<accession>A0ACC1CEI8</accession>
<comment type="caution">
    <text evidence="1">The sequence shown here is derived from an EMBL/GenBank/DDBJ whole genome shotgun (WGS) entry which is preliminary data.</text>
</comment>
<organism evidence="1 2">
    <name type="scientific">Dendrolimus kikuchii</name>
    <dbReference type="NCBI Taxonomy" id="765133"/>
    <lineage>
        <taxon>Eukaryota</taxon>
        <taxon>Metazoa</taxon>
        <taxon>Ecdysozoa</taxon>
        <taxon>Arthropoda</taxon>
        <taxon>Hexapoda</taxon>
        <taxon>Insecta</taxon>
        <taxon>Pterygota</taxon>
        <taxon>Neoptera</taxon>
        <taxon>Endopterygota</taxon>
        <taxon>Lepidoptera</taxon>
        <taxon>Glossata</taxon>
        <taxon>Ditrysia</taxon>
        <taxon>Bombycoidea</taxon>
        <taxon>Lasiocampidae</taxon>
        <taxon>Dendrolimus</taxon>
    </lineage>
</organism>
<reference evidence="1 2" key="1">
    <citation type="journal article" date="2021" name="Front. Genet.">
        <title>Chromosome-Level Genome Assembly Reveals Significant Gene Expansion in the Toll and IMD Signaling Pathways of Dendrolimus kikuchii.</title>
        <authorList>
            <person name="Zhou J."/>
            <person name="Wu P."/>
            <person name="Xiong Z."/>
            <person name="Liu N."/>
            <person name="Zhao N."/>
            <person name="Ji M."/>
            <person name="Qiu Y."/>
            <person name="Yang B."/>
        </authorList>
    </citation>
    <scope>NUCLEOTIDE SEQUENCE [LARGE SCALE GENOMIC DNA]</scope>
    <source>
        <strain evidence="1">Ann1</strain>
    </source>
</reference>
<name>A0ACC1CEI8_9NEOP</name>
<keyword evidence="2" id="KW-1185">Reference proteome</keyword>
<dbReference type="Proteomes" id="UP000824533">
    <property type="component" value="Linkage Group LG29"/>
</dbReference>
<sequence>MNCEGDKDECPKIEAEVKLESELAAAETAPGADTLDMDDNRDDIDSVKSETTHKKLRKSVKRKKRTLKMKSRSKSSKKILKVERSVKQKRGLQKIRNIEEMELEILPRQLPRKRVVDNDNKAFRNTATIIENSYVCPFDTSYSDYYCIYCREVFTDPDKLREHNLTHDAGSFTKCDLNKKFLQVDVYRIDCRLCDVKINTIETLKEHLKDIHSVNLYNMDNEFLKFRLTNNNLKCYECGASFSFFHALKKHMAEHFGTCICDICGAHYFEERMLLLHQKTHQKIEENHTCEQCGKIFKSKHSRYIHETRIHKKEPVYQCTKCDEVLFSYSLRYRHMMEVHGEQRLFHCDHCDRAYDSRKSLREHNRRYHLKIYKHQCDLCDKRFYLPSRLKEHMATHTGERNFRCEYCGKSYPRLRSLKVHMQSHSSEKKYRCTLCNASFTQNVNLKNHMKRQHQSLDMEDGYHE</sequence>
<proteinExistence type="predicted"/>
<protein>
    <submittedName>
        <fullName evidence="1">Uncharacterized protein</fullName>
    </submittedName>
</protein>
<gene>
    <name evidence="1" type="ORF">K1T71_014616</name>
</gene>